<dbReference type="AlphaFoldDB" id="A0A2P7RPQ1"/>
<proteinExistence type="predicted"/>
<dbReference type="PANTHER" id="PTHR10584:SF157">
    <property type="entry name" value="SULFOFRUCTOSE KINASE"/>
    <property type="match status" value="1"/>
</dbReference>
<dbReference type="EMBL" id="PXYL01000035">
    <property type="protein sequence ID" value="PSJ52155.1"/>
    <property type="molecule type" value="Genomic_DNA"/>
</dbReference>
<keyword evidence="2" id="KW-0418">Kinase</keyword>
<dbReference type="GO" id="GO:0016301">
    <property type="term" value="F:kinase activity"/>
    <property type="evidence" value="ECO:0007669"/>
    <property type="project" value="UniProtKB-KW"/>
</dbReference>
<dbReference type="InterPro" id="IPR011611">
    <property type="entry name" value="PfkB_dom"/>
</dbReference>
<evidence type="ECO:0000256" key="1">
    <source>
        <dbReference type="ARBA" id="ARBA00022679"/>
    </source>
</evidence>
<evidence type="ECO:0000259" key="3">
    <source>
        <dbReference type="Pfam" id="PF00294"/>
    </source>
</evidence>
<dbReference type="OrthoDB" id="9775849at2"/>
<accession>A0A2P7RPQ1</accession>
<dbReference type="GO" id="GO:0005829">
    <property type="term" value="C:cytosol"/>
    <property type="evidence" value="ECO:0007669"/>
    <property type="project" value="TreeGrafter"/>
</dbReference>
<protein>
    <recommendedName>
        <fullName evidence="3">Carbohydrate kinase PfkB domain-containing protein</fullName>
    </recommendedName>
</protein>
<dbReference type="PROSITE" id="PS00584">
    <property type="entry name" value="PFKB_KINASES_2"/>
    <property type="match status" value="1"/>
</dbReference>
<dbReference type="PANTHER" id="PTHR10584">
    <property type="entry name" value="SUGAR KINASE"/>
    <property type="match status" value="1"/>
</dbReference>
<dbReference type="Gene3D" id="3.40.1190.20">
    <property type="match status" value="1"/>
</dbReference>
<evidence type="ECO:0000313" key="5">
    <source>
        <dbReference type="Proteomes" id="UP000240653"/>
    </source>
</evidence>
<dbReference type="SUPFAM" id="SSF53613">
    <property type="entry name" value="Ribokinase-like"/>
    <property type="match status" value="1"/>
</dbReference>
<reference evidence="4 5" key="1">
    <citation type="submission" date="2018-03" db="EMBL/GenBank/DDBJ databases">
        <title>The draft genome of Mesorhizobium soli JCM 19897.</title>
        <authorList>
            <person name="Li L."/>
            <person name="Liu L."/>
            <person name="Liang L."/>
            <person name="Wang T."/>
            <person name="Zhang X."/>
        </authorList>
    </citation>
    <scope>NUCLEOTIDE SEQUENCE [LARGE SCALE GENOMIC DNA]</scope>
    <source>
        <strain evidence="4 5">JCM 19897</strain>
    </source>
</reference>
<keyword evidence="5" id="KW-1185">Reference proteome</keyword>
<name>A0A2P7RPQ1_9HYPH</name>
<dbReference type="RefSeq" id="WP_106727497.1">
    <property type="nucleotide sequence ID" value="NZ_PXYL01000035.1"/>
</dbReference>
<dbReference type="InterPro" id="IPR002173">
    <property type="entry name" value="Carboh/pur_kinase_PfkB_CS"/>
</dbReference>
<sequence>MGDVTAFFIGDVALDDYYTAERWPGLADKADIRENKSYVGGMIANAASVHAGLGGRTEFISLLNHSDLSRRLCDELNRLGVATTHMLYNADTANSHNMIFLVGGEHVVLIGETGNAPMPLPASTLEALRKPGYLYTTISRSKRLRGDGLAGAALLADLRAHGRKLVFDLDVDGFVPTDVEYLRGADIVIMNEIGFGLAFGTTELAAINDWMREHEVRIVIRTLAAAGAEAYEGTGVIRVAGYDVPVVDVTGAGDTFGGALVFAIDHSPDLASALEFAVAAASQAVTIEGPQGGVATVETIEKFRSDHSAARRA</sequence>
<comment type="caution">
    <text evidence="4">The sequence shown here is derived from an EMBL/GenBank/DDBJ whole genome shotgun (WGS) entry which is preliminary data.</text>
</comment>
<keyword evidence="1" id="KW-0808">Transferase</keyword>
<gene>
    <name evidence="4" type="ORF">C7I85_29180</name>
</gene>
<dbReference type="Pfam" id="PF00294">
    <property type="entry name" value="PfkB"/>
    <property type="match status" value="1"/>
</dbReference>
<dbReference type="InterPro" id="IPR029056">
    <property type="entry name" value="Ribokinase-like"/>
</dbReference>
<organism evidence="4 5">
    <name type="scientific">Pseudaminobacter soli</name>
    <name type="common">ex Li et al. 2025</name>
    <dbReference type="NCBI Taxonomy" id="1295366"/>
    <lineage>
        <taxon>Bacteria</taxon>
        <taxon>Pseudomonadati</taxon>
        <taxon>Pseudomonadota</taxon>
        <taxon>Alphaproteobacteria</taxon>
        <taxon>Hyphomicrobiales</taxon>
        <taxon>Phyllobacteriaceae</taxon>
        <taxon>Pseudaminobacter</taxon>
    </lineage>
</organism>
<evidence type="ECO:0000256" key="2">
    <source>
        <dbReference type="ARBA" id="ARBA00022777"/>
    </source>
</evidence>
<feature type="domain" description="Carbohydrate kinase PfkB" evidence="3">
    <location>
        <begin position="28"/>
        <end position="292"/>
    </location>
</feature>
<evidence type="ECO:0000313" key="4">
    <source>
        <dbReference type="EMBL" id="PSJ52155.1"/>
    </source>
</evidence>
<dbReference type="Proteomes" id="UP000240653">
    <property type="component" value="Unassembled WGS sequence"/>
</dbReference>